<gene>
    <name evidence="2" type="ORF">BAL341_1404</name>
</gene>
<reference evidence="2" key="1">
    <citation type="submission" date="2019-04" db="EMBL/GenBank/DDBJ databases">
        <authorList>
            <person name="Brambilla D."/>
        </authorList>
    </citation>
    <scope>NUCLEOTIDE SEQUENCE</scope>
    <source>
        <strain evidence="2">BAL1</strain>
    </source>
</reference>
<sequence>MTRKKKLMRTDMRNYLDVFRLCFEDQLSHRQIALALSVGRSTVTDLIARFNNLNLEWPLPPEVCLNKIDQALLPGRDYQTKRVLPDWLRIDLELKDPKLTKQLLWQEYQAEHGRAALGTPSSANITAAGKARSAVRCAPTALYRRETLYRLLRLHSAYCRPTHRRNPQSSYLRRHFRCIQLHLHRSLRRTGSAVQADGKQPLPELFRRCADLIGTR</sequence>
<organism evidence="2">
    <name type="scientific">Rheinheimera sp. BAL341</name>
    <dbReference type="NCBI Taxonomy" id="1708203"/>
    <lineage>
        <taxon>Bacteria</taxon>
        <taxon>Pseudomonadati</taxon>
        <taxon>Pseudomonadota</taxon>
        <taxon>Gammaproteobacteria</taxon>
        <taxon>Chromatiales</taxon>
        <taxon>Chromatiaceae</taxon>
        <taxon>Rheinheimera</taxon>
    </lineage>
</organism>
<accession>A0A486XPA9</accession>
<protein>
    <submittedName>
        <fullName evidence="2">Mobile element protein</fullName>
    </submittedName>
</protein>
<feature type="domain" description="HTH IS408-type" evidence="1">
    <location>
        <begin position="15"/>
        <end position="94"/>
    </location>
</feature>
<name>A0A486XPA9_9GAMM</name>
<dbReference type="InterPro" id="IPR017895">
    <property type="entry name" value="HTH_IS408/IS1162_type"/>
</dbReference>
<dbReference type="AlphaFoldDB" id="A0A486XPA9"/>
<proteinExistence type="predicted"/>
<evidence type="ECO:0000259" key="1">
    <source>
        <dbReference type="PROSITE" id="PS50532"/>
    </source>
</evidence>
<dbReference type="EMBL" id="CAAJGR010000082">
    <property type="protein sequence ID" value="VHO03402.1"/>
    <property type="molecule type" value="Genomic_DNA"/>
</dbReference>
<dbReference type="PROSITE" id="PS50532">
    <property type="entry name" value="HTH_IS408"/>
    <property type="match status" value="1"/>
</dbReference>
<evidence type="ECO:0000313" key="2">
    <source>
        <dbReference type="EMBL" id="VHO03402.1"/>
    </source>
</evidence>